<feature type="domain" description="ABC transporter" evidence="9">
    <location>
        <begin position="2"/>
        <end position="229"/>
    </location>
</feature>
<dbReference type="InterPro" id="IPR015856">
    <property type="entry name" value="ABC_transpr_CbiO/EcfA_su"/>
</dbReference>
<feature type="domain" description="ABC transporter" evidence="9">
    <location>
        <begin position="253"/>
        <end position="470"/>
    </location>
</feature>
<evidence type="ECO:0000256" key="1">
    <source>
        <dbReference type="ARBA" id="ARBA00004202"/>
    </source>
</evidence>
<comment type="similarity">
    <text evidence="2">Belongs to the ABC transporter superfamily.</text>
</comment>
<evidence type="ECO:0000259" key="9">
    <source>
        <dbReference type="PROSITE" id="PS50893"/>
    </source>
</evidence>
<dbReference type="PROSITE" id="PS50893">
    <property type="entry name" value="ABC_TRANSPORTER_2"/>
    <property type="match status" value="2"/>
</dbReference>
<dbReference type="PROSITE" id="PS00211">
    <property type="entry name" value="ABC_TRANSPORTER_1"/>
    <property type="match status" value="1"/>
</dbReference>
<keyword evidence="3" id="KW-0813">Transport</keyword>
<comment type="subcellular location">
    <subcellularLocation>
        <location evidence="1">Cell membrane</location>
        <topology evidence="1">Peripheral membrane protein</topology>
    </subcellularLocation>
</comment>
<dbReference type="GO" id="GO:0042626">
    <property type="term" value="F:ATPase-coupled transmembrane transporter activity"/>
    <property type="evidence" value="ECO:0007669"/>
    <property type="project" value="TreeGrafter"/>
</dbReference>
<comment type="caution">
    <text evidence="10">The sequence shown here is derived from an EMBL/GenBank/DDBJ whole genome shotgun (WGS) entry which is preliminary data.</text>
</comment>
<dbReference type="Pfam" id="PF00005">
    <property type="entry name" value="ABC_tran"/>
    <property type="match status" value="2"/>
</dbReference>
<keyword evidence="5" id="KW-0547">Nucleotide-binding</keyword>
<dbReference type="PANTHER" id="PTHR43553">
    <property type="entry name" value="HEAVY METAL TRANSPORTER"/>
    <property type="match status" value="1"/>
</dbReference>
<evidence type="ECO:0000313" key="11">
    <source>
        <dbReference type="Proteomes" id="UP000249579"/>
    </source>
</evidence>
<dbReference type="EMBL" id="PZJG01000002">
    <property type="protein sequence ID" value="RAK49908.1"/>
    <property type="molecule type" value="Genomic_DNA"/>
</dbReference>
<dbReference type="InterPro" id="IPR027417">
    <property type="entry name" value="P-loop_NTPase"/>
</dbReference>
<evidence type="ECO:0000256" key="7">
    <source>
        <dbReference type="ARBA" id="ARBA00022967"/>
    </source>
</evidence>
<dbReference type="SMART" id="SM00382">
    <property type="entry name" value="AAA"/>
    <property type="match status" value="2"/>
</dbReference>
<keyword evidence="7" id="KW-1278">Translocase</keyword>
<dbReference type="OrthoDB" id="501320at2"/>
<dbReference type="SUPFAM" id="SSF52540">
    <property type="entry name" value="P-loop containing nucleoside triphosphate hydrolases"/>
    <property type="match status" value="2"/>
</dbReference>
<dbReference type="GO" id="GO:0016887">
    <property type="term" value="F:ATP hydrolysis activity"/>
    <property type="evidence" value="ECO:0007669"/>
    <property type="project" value="InterPro"/>
</dbReference>
<keyword evidence="4" id="KW-1003">Cell membrane</keyword>
<dbReference type="AlphaFoldDB" id="A0A328A9F7"/>
<accession>A0A328A9F7</accession>
<evidence type="ECO:0000256" key="2">
    <source>
        <dbReference type="ARBA" id="ARBA00005417"/>
    </source>
</evidence>
<dbReference type="InterPro" id="IPR017871">
    <property type="entry name" value="ABC_transporter-like_CS"/>
</dbReference>
<keyword evidence="8" id="KW-0472">Membrane</keyword>
<dbReference type="InterPro" id="IPR050095">
    <property type="entry name" value="ECF_ABC_transporter_ATP-bd"/>
</dbReference>
<evidence type="ECO:0000313" key="10">
    <source>
        <dbReference type="EMBL" id="RAK49908.1"/>
    </source>
</evidence>
<gene>
    <name evidence="10" type="ORF">BHX94_05275</name>
</gene>
<dbReference type="GO" id="GO:0005524">
    <property type="term" value="F:ATP binding"/>
    <property type="evidence" value="ECO:0007669"/>
    <property type="project" value="UniProtKB-KW"/>
</dbReference>
<dbReference type="InterPro" id="IPR003593">
    <property type="entry name" value="AAA+_ATPase"/>
</dbReference>
<evidence type="ECO:0000256" key="8">
    <source>
        <dbReference type="ARBA" id="ARBA00023136"/>
    </source>
</evidence>
<dbReference type="CDD" id="cd03225">
    <property type="entry name" value="ABC_cobalt_CbiO_domain1"/>
    <property type="match status" value="2"/>
</dbReference>
<evidence type="ECO:0000256" key="3">
    <source>
        <dbReference type="ARBA" id="ARBA00022448"/>
    </source>
</evidence>
<organism evidence="10 11">
    <name type="scientific">Macrococcoides bohemicum</name>
    <dbReference type="NCBI Taxonomy" id="1903056"/>
    <lineage>
        <taxon>Bacteria</taxon>
        <taxon>Bacillati</taxon>
        <taxon>Bacillota</taxon>
        <taxon>Bacilli</taxon>
        <taxon>Bacillales</taxon>
        <taxon>Staphylococcaceae</taxon>
        <taxon>Macrococcoides</taxon>
    </lineage>
</organism>
<reference evidence="10 11" key="1">
    <citation type="journal article" date="2018" name="Front. Microbiol.">
        <title>Description and Comparative Genomics of Macrococcus caseolyticus subsp. hominis subsp. nov., Macrococcus goetzii sp. nov., Macrococcus epidermidis sp. nov., and Macrococcus bohemicus sp. nov., Novel Macrococci From Human Clinical Material With Virulence Potential and Suspected Uptake of Foreign DNA by Natural Transformation.</title>
        <authorList>
            <person name="Maslanova I."/>
            <person name="Wertheimer Z."/>
            <person name="Sedlacek I."/>
            <person name="Svec P."/>
            <person name="Indrakova A."/>
            <person name="Kovarovic V."/>
            <person name="Schumann P."/>
            <person name="Sproer C."/>
            <person name="Kralova S."/>
            <person name="Sedo O."/>
            <person name="Kristofova L."/>
            <person name="Vrbovska V."/>
            <person name="Fuzik T."/>
            <person name="Petras P."/>
            <person name="Zdrahal Z."/>
            <person name="Ruzickova V."/>
            <person name="Doskar J."/>
            <person name="Pantucek R."/>
        </authorList>
    </citation>
    <scope>NUCLEOTIDE SEQUENCE [LARGE SCALE GENOMIC DNA]</scope>
    <source>
        <strain evidence="10 11">03/115</strain>
    </source>
</reference>
<evidence type="ECO:0000256" key="5">
    <source>
        <dbReference type="ARBA" id="ARBA00022741"/>
    </source>
</evidence>
<evidence type="ECO:0000256" key="6">
    <source>
        <dbReference type="ARBA" id="ARBA00022840"/>
    </source>
</evidence>
<dbReference type="Proteomes" id="UP000249579">
    <property type="component" value="Unassembled WGS sequence"/>
</dbReference>
<dbReference type="RefSeq" id="WP_111745358.1">
    <property type="nucleotide sequence ID" value="NZ_JBHSQY010000031.1"/>
</dbReference>
<keyword evidence="6 10" id="KW-0067">ATP-binding</keyword>
<name>A0A328A9F7_9STAP</name>
<dbReference type="GO" id="GO:0043190">
    <property type="term" value="C:ATP-binding cassette (ABC) transporter complex"/>
    <property type="evidence" value="ECO:0007669"/>
    <property type="project" value="TreeGrafter"/>
</dbReference>
<protein>
    <submittedName>
        <fullName evidence="10">ABC transporter ATP-binding protein</fullName>
    </submittedName>
</protein>
<sequence>MLSVRNLRLKYPGEKEKIFDSIDITIADKEKVLLLGPSGSGKSTLLNVLSGIVPELIDLPMKYDVLERDMNASVIFQDPDSQFCMPKVYEELAFILENQNVDKSQMNHLINDVLIKVGLDVGPSQQINQLSGGMKQKLAIAGSLLQNADTWFLDEPTAMLDSDATKHLWELMIDLWQDKTVLIVEHKVEHIWQYVDRILLMDANGKLVTQGTPQFILNNHEDLLNKYGVWHPNAYQFAPKSLHYDYPSHKFELKLEDVTVKRKEKKLYQIDGLVVNSHEWIAITGKNGTGKTTLLESLMQLIPYDGLIQYNGKPLRKVKDAARNMYLVYQNPELQFIQGSVYDEIFFNFQFLDKTQAGEKTTHLLKQLNLYHLKDRHPFELSMGQKRRLSVATALSTKADIVLLDEPTFGLDSHNTFELIELFKARVQSGQTIIMVTHDDEIIKRYPSTVLRIQGGILSEVRRGDNVRTV</sequence>
<proteinExistence type="inferred from homology"/>
<evidence type="ECO:0000256" key="4">
    <source>
        <dbReference type="ARBA" id="ARBA00022475"/>
    </source>
</evidence>
<dbReference type="Gene3D" id="3.40.50.300">
    <property type="entry name" value="P-loop containing nucleotide triphosphate hydrolases"/>
    <property type="match status" value="2"/>
</dbReference>
<dbReference type="InterPro" id="IPR003439">
    <property type="entry name" value="ABC_transporter-like_ATP-bd"/>
</dbReference>